<dbReference type="Proteomes" id="UP001595748">
    <property type="component" value="Unassembled WGS sequence"/>
</dbReference>
<reference evidence="3" key="1">
    <citation type="journal article" date="2019" name="Int. J. Syst. Evol. Microbiol.">
        <title>The Global Catalogue of Microorganisms (GCM) 10K type strain sequencing project: providing services to taxonomists for standard genome sequencing and annotation.</title>
        <authorList>
            <consortium name="The Broad Institute Genomics Platform"/>
            <consortium name="The Broad Institute Genome Sequencing Center for Infectious Disease"/>
            <person name="Wu L."/>
            <person name="Ma J."/>
        </authorList>
    </citation>
    <scope>NUCLEOTIDE SEQUENCE [LARGE SCALE GENOMIC DNA]</scope>
    <source>
        <strain evidence="3">CCTCC AB 2013263</strain>
    </source>
</reference>
<dbReference type="RefSeq" id="WP_380080893.1">
    <property type="nucleotide sequence ID" value="NZ_JBHRZF010000219.1"/>
</dbReference>
<gene>
    <name evidence="2" type="ORF">ACFOPQ_19520</name>
</gene>
<evidence type="ECO:0000256" key="1">
    <source>
        <dbReference type="SAM" id="SignalP"/>
    </source>
</evidence>
<dbReference type="EMBL" id="JBHRZF010000219">
    <property type="protein sequence ID" value="MFC3862956.1"/>
    <property type="molecule type" value="Genomic_DNA"/>
</dbReference>
<dbReference type="PROSITE" id="PS51257">
    <property type="entry name" value="PROKAR_LIPOPROTEIN"/>
    <property type="match status" value="1"/>
</dbReference>
<evidence type="ECO:0000313" key="3">
    <source>
        <dbReference type="Proteomes" id="UP001595748"/>
    </source>
</evidence>
<keyword evidence="3" id="KW-1185">Reference proteome</keyword>
<accession>A0ABV8ACE1</accession>
<dbReference type="InterPro" id="IPR013783">
    <property type="entry name" value="Ig-like_fold"/>
</dbReference>
<protein>
    <submittedName>
        <fullName evidence="2">Ig-like domain-containing protein</fullName>
    </submittedName>
</protein>
<evidence type="ECO:0000313" key="2">
    <source>
        <dbReference type="EMBL" id="MFC3862956.1"/>
    </source>
</evidence>
<comment type="caution">
    <text evidence="2">The sequence shown here is derived from an EMBL/GenBank/DDBJ whole genome shotgun (WGS) entry which is preliminary data.</text>
</comment>
<feature type="signal peptide" evidence="1">
    <location>
        <begin position="1"/>
        <end position="21"/>
    </location>
</feature>
<dbReference type="Pfam" id="PF17957">
    <property type="entry name" value="Big_7"/>
    <property type="match status" value="1"/>
</dbReference>
<keyword evidence="1" id="KW-0732">Signal</keyword>
<dbReference type="Gene3D" id="2.60.40.10">
    <property type="entry name" value="Immunoglobulins"/>
    <property type="match status" value="3"/>
</dbReference>
<feature type="chain" id="PRO_5047539074" evidence="1">
    <location>
        <begin position="22"/>
        <end position="337"/>
    </location>
</feature>
<proteinExistence type="predicted"/>
<organism evidence="2 3">
    <name type="scientific">Deinococcus antarcticus</name>
    <dbReference type="NCBI Taxonomy" id="1298767"/>
    <lineage>
        <taxon>Bacteria</taxon>
        <taxon>Thermotogati</taxon>
        <taxon>Deinococcota</taxon>
        <taxon>Deinococci</taxon>
        <taxon>Deinococcales</taxon>
        <taxon>Deinococcaceae</taxon>
        <taxon>Deinococcus</taxon>
    </lineage>
</organism>
<sequence length="337" mass="34240">MKRKFLVLPLAVLTAALSACTQENGPDTTSPTVTLNAVTSPVTTSGAVTVSAKASDDVGIKQVDFYLDDAATPFATDTSADAGQNYTATLNLSAAQNGTHTIRVVAVDTSGNTSTQATQNITVNIDNVPPVVTVTGLPTTTVTSAGTYTIGYSATDNVGVTSVRGVLTRQGTTTTLLDQTTTTTSGTLGSVSVDASLNGTYTLTVTATDAAGNVGTSIQTVVIDIPGTPLPNPGTTPTPDTEAPRVTITVPQSPITTAGNYDILISLSDNVRVTSVTGYVQSDALGRIDLTNLDPAGGKATIPVSRAFNGNNTIYITARDAAGNEGKAQASVQVNIP</sequence>
<name>A0ABV8ACE1_9DEIO</name>